<feature type="domain" description="GOLD" evidence="3">
    <location>
        <begin position="93"/>
        <end position="134"/>
    </location>
</feature>
<dbReference type="OrthoDB" id="5839451at2759"/>
<keyword evidence="5" id="KW-1185">Reference proteome</keyword>
<dbReference type="PANTHER" id="PTHR22973:SF12">
    <property type="entry name" value="LD35087P"/>
    <property type="match status" value="1"/>
</dbReference>
<feature type="compositionally biased region" description="Low complexity" evidence="2">
    <location>
        <begin position="40"/>
        <end position="53"/>
    </location>
</feature>
<dbReference type="EMBL" id="LUCM01001510">
    <property type="protein sequence ID" value="KAA0198774.1"/>
    <property type="molecule type" value="Genomic_DNA"/>
</dbReference>
<comment type="caution">
    <text evidence="4">The sequence shown here is derived from an EMBL/GenBank/DDBJ whole genome shotgun (WGS) entry which is preliminary data.</text>
</comment>
<evidence type="ECO:0000256" key="2">
    <source>
        <dbReference type="SAM" id="MobiDB-lite"/>
    </source>
</evidence>
<reference evidence="4" key="1">
    <citation type="submission" date="2019-05" db="EMBL/GenBank/DDBJ databases">
        <title>Annotation for the trematode Fasciolopsis buski.</title>
        <authorList>
            <person name="Choi Y.-J."/>
        </authorList>
    </citation>
    <scope>NUCLEOTIDE SEQUENCE</scope>
    <source>
        <strain evidence="4">HT</strain>
        <tissue evidence="4">Whole worm</tissue>
    </source>
</reference>
<keyword evidence="1" id="KW-0007">Acetylation</keyword>
<name>A0A8E0VQN3_9TREM</name>
<evidence type="ECO:0000313" key="5">
    <source>
        <dbReference type="Proteomes" id="UP000728185"/>
    </source>
</evidence>
<dbReference type="InterPro" id="IPR036598">
    <property type="entry name" value="GOLD_dom_sf"/>
</dbReference>
<sequence length="154" mass="16633">MYGGRVWTYGLFSSLSEHCPLGQINSPPSVDVTIESPQYSSDSGSGNDASASPSAYSAANAALVRAPSNRTRGEIRELNSYLADTRDATVQIGFGEVITIRVPAYPSGTRIVWEFATDDYDIEFCLFFEWSKSPVSIAAAYSTSKKGTGIRTII</sequence>
<gene>
    <name evidence="4" type="ORF">FBUS_09128</name>
</gene>
<evidence type="ECO:0000313" key="4">
    <source>
        <dbReference type="EMBL" id="KAA0198774.1"/>
    </source>
</evidence>
<dbReference type="SUPFAM" id="SSF101576">
    <property type="entry name" value="Supernatant protein factor (SPF), C-terminal domain"/>
    <property type="match status" value="1"/>
</dbReference>
<dbReference type="Proteomes" id="UP000728185">
    <property type="component" value="Unassembled WGS sequence"/>
</dbReference>
<feature type="region of interest" description="Disordered" evidence="2">
    <location>
        <begin position="33"/>
        <end position="53"/>
    </location>
</feature>
<evidence type="ECO:0000259" key="3">
    <source>
        <dbReference type="Pfam" id="PF13897"/>
    </source>
</evidence>
<proteinExistence type="predicted"/>
<dbReference type="PANTHER" id="PTHR22973">
    <property type="entry name" value="LD35087P"/>
    <property type="match status" value="1"/>
</dbReference>
<dbReference type="GO" id="GO:0000139">
    <property type="term" value="C:Golgi membrane"/>
    <property type="evidence" value="ECO:0007669"/>
    <property type="project" value="TreeGrafter"/>
</dbReference>
<dbReference type="InterPro" id="IPR009038">
    <property type="entry name" value="GOLD_dom"/>
</dbReference>
<evidence type="ECO:0000256" key="1">
    <source>
        <dbReference type="ARBA" id="ARBA00022990"/>
    </source>
</evidence>
<dbReference type="Pfam" id="PF13897">
    <property type="entry name" value="GOLD_2"/>
    <property type="match status" value="1"/>
</dbReference>
<dbReference type="InterPro" id="IPR052269">
    <property type="entry name" value="Golgi-PI4KB_interaction"/>
</dbReference>
<dbReference type="AlphaFoldDB" id="A0A8E0VQN3"/>
<dbReference type="Gene3D" id="2.60.120.680">
    <property type="entry name" value="GOLD domain"/>
    <property type="match status" value="1"/>
</dbReference>
<accession>A0A8E0VQN3</accession>
<organism evidence="4 5">
    <name type="scientific">Fasciolopsis buskii</name>
    <dbReference type="NCBI Taxonomy" id="27845"/>
    <lineage>
        <taxon>Eukaryota</taxon>
        <taxon>Metazoa</taxon>
        <taxon>Spiralia</taxon>
        <taxon>Lophotrochozoa</taxon>
        <taxon>Platyhelminthes</taxon>
        <taxon>Trematoda</taxon>
        <taxon>Digenea</taxon>
        <taxon>Plagiorchiida</taxon>
        <taxon>Echinostomata</taxon>
        <taxon>Echinostomatoidea</taxon>
        <taxon>Fasciolidae</taxon>
        <taxon>Fasciolopsis</taxon>
    </lineage>
</organism>
<protein>
    <recommendedName>
        <fullName evidence="3">GOLD domain-containing protein</fullName>
    </recommendedName>
</protein>